<organism evidence="9 10">
    <name type="scientific">Paenibacillus lycopersici</name>
    <dbReference type="NCBI Taxonomy" id="2704462"/>
    <lineage>
        <taxon>Bacteria</taxon>
        <taxon>Bacillati</taxon>
        <taxon>Bacillota</taxon>
        <taxon>Bacilli</taxon>
        <taxon>Bacillales</taxon>
        <taxon>Paenibacillaceae</taxon>
        <taxon>Paenibacillus</taxon>
    </lineage>
</organism>
<evidence type="ECO:0000256" key="2">
    <source>
        <dbReference type="ARBA" id="ARBA00022448"/>
    </source>
</evidence>
<reference evidence="9 10" key="1">
    <citation type="submission" date="2020-01" db="EMBL/GenBank/DDBJ databases">
        <title>Paenibacillus sp. nov., isolated from tomato rhizosphere.</title>
        <authorList>
            <person name="Weon H.-Y."/>
            <person name="Lee S.A."/>
        </authorList>
    </citation>
    <scope>NUCLEOTIDE SEQUENCE [LARGE SCALE GENOMIC DNA]</scope>
    <source>
        <strain evidence="9 10">12200R-189</strain>
    </source>
</reference>
<feature type="transmembrane region" description="Helical" evidence="7">
    <location>
        <begin position="297"/>
        <end position="318"/>
    </location>
</feature>
<keyword evidence="3" id="KW-1003">Cell membrane</keyword>
<dbReference type="SUPFAM" id="SSF161098">
    <property type="entry name" value="MetI-like"/>
    <property type="match status" value="1"/>
</dbReference>
<dbReference type="Pfam" id="PF19300">
    <property type="entry name" value="BPD_transp_1_N"/>
    <property type="match status" value="1"/>
</dbReference>
<evidence type="ECO:0000256" key="1">
    <source>
        <dbReference type="ARBA" id="ARBA00004651"/>
    </source>
</evidence>
<dbReference type="Proteomes" id="UP000476064">
    <property type="component" value="Chromosome"/>
</dbReference>
<name>A0A6C0FR60_9BACL</name>
<keyword evidence="2 7" id="KW-0813">Transport</keyword>
<accession>A0A6C0FR60</accession>
<comment type="similarity">
    <text evidence="7">Belongs to the binding-protein-dependent transport system permease family.</text>
</comment>
<dbReference type="InterPro" id="IPR035906">
    <property type="entry name" value="MetI-like_sf"/>
</dbReference>
<keyword evidence="4 7" id="KW-0812">Transmembrane</keyword>
<feature type="transmembrane region" description="Helical" evidence="7">
    <location>
        <begin position="102"/>
        <end position="125"/>
    </location>
</feature>
<feature type="transmembrane region" description="Helical" evidence="7">
    <location>
        <begin position="137"/>
        <end position="163"/>
    </location>
</feature>
<feature type="transmembrane region" description="Helical" evidence="7">
    <location>
        <begin position="253"/>
        <end position="277"/>
    </location>
</feature>
<dbReference type="Gene3D" id="1.10.3720.10">
    <property type="entry name" value="MetI-like"/>
    <property type="match status" value="1"/>
</dbReference>
<sequence>MLNYISYRLLQLIPLLVAISIIVFVIIQLPPGDFLTGYIQQLKLSGNDVSESAILSLKQQYGLDQSMIMQYISWIKNMVLHGDMGRSFQFNMPVADVIWPRLGLTVTISLISLIFVWIVAIPIGIYSATHQYSVLDYVFTFIGFIGVAVPGFLIALVLVYFIFIETGVSITGLFSPEYIDAPWSMAKILDMLPRLVLPVIVIGMASAASLIRVTRGMLLDELSKQYVITARAKGVSEGKLLFKYPVRMAINPLISTIGWTLPALISGEVIVSIVLNLQTTGPMLLKALMTQDMYLCGSFILITSVITVLGTLLSDILLAAVDPRIRFGGVGE</sequence>
<protein>
    <submittedName>
        <fullName evidence="9">ABC transporter permease</fullName>
    </submittedName>
</protein>
<dbReference type="InterPro" id="IPR045621">
    <property type="entry name" value="BPD_transp_1_N"/>
</dbReference>
<dbReference type="CDD" id="cd06261">
    <property type="entry name" value="TM_PBP2"/>
    <property type="match status" value="1"/>
</dbReference>
<evidence type="ECO:0000313" key="9">
    <source>
        <dbReference type="EMBL" id="QHT59626.1"/>
    </source>
</evidence>
<dbReference type="InterPro" id="IPR000515">
    <property type="entry name" value="MetI-like"/>
</dbReference>
<evidence type="ECO:0000259" key="8">
    <source>
        <dbReference type="PROSITE" id="PS50928"/>
    </source>
</evidence>
<dbReference type="GO" id="GO:0055085">
    <property type="term" value="P:transmembrane transport"/>
    <property type="evidence" value="ECO:0007669"/>
    <property type="project" value="InterPro"/>
</dbReference>
<evidence type="ECO:0000256" key="4">
    <source>
        <dbReference type="ARBA" id="ARBA00022692"/>
    </source>
</evidence>
<dbReference type="RefSeq" id="WP_162355692.1">
    <property type="nucleotide sequence ID" value="NZ_CP048209.1"/>
</dbReference>
<dbReference type="EMBL" id="CP048209">
    <property type="protein sequence ID" value="QHT59626.1"/>
    <property type="molecule type" value="Genomic_DNA"/>
</dbReference>
<dbReference type="Pfam" id="PF00528">
    <property type="entry name" value="BPD_transp_1"/>
    <property type="match status" value="1"/>
</dbReference>
<dbReference type="PANTHER" id="PTHR30465">
    <property type="entry name" value="INNER MEMBRANE ABC TRANSPORTER"/>
    <property type="match status" value="1"/>
</dbReference>
<evidence type="ECO:0000256" key="5">
    <source>
        <dbReference type="ARBA" id="ARBA00022989"/>
    </source>
</evidence>
<keyword evidence="6 7" id="KW-0472">Membrane</keyword>
<dbReference type="KEGG" id="plyc:GXP70_06450"/>
<feature type="transmembrane region" description="Helical" evidence="7">
    <location>
        <begin position="195"/>
        <end position="214"/>
    </location>
</feature>
<dbReference type="PANTHER" id="PTHR30465:SF43">
    <property type="entry name" value="OLIGOPEPTIDE ABC TRANSPORTER, PERMEASE PROTEIN"/>
    <property type="match status" value="1"/>
</dbReference>
<comment type="subcellular location">
    <subcellularLocation>
        <location evidence="1 7">Cell membrane</location>
        <topology evidence="1 7">Multi-pass membrane protein</topology>
    </subcellularLocation>
</comment>
<feature type="domain" description="ABC transmembrane type-1" evidence="8">
    <location>
        <begin position="102"/>
        <end position="318"/>
    </location>
</feature>
<keyword evidence="5 7" id="KW-1133">Transmembrane helix</keyword>
<feature type="transmembrane region" description="Helical" evidence="7">
    <location>
        <begin position="12"/>
        <end position="29"/>
    </location>
</feature>
<evidence type="ECO:0000256" key="7">
    <source>
        <dbReference type="RuleBase" id="RU363032"/>
    </source>
</evidence>
<keyword evidence="10" id="KW-1185">Reference proteome</keyword>
<gene>
    <name evidence="9" type="ORF">GXP70_06450</name>
</gene>
<evidence type="ECO:0000256" key="3">
    <source>
        <dbReference type="ARBA" id="ARBA00022475"/>
    </source>
</evidence>
<evidence type="ECO:0000256" key="6">
    <source>
        <dbReference type="ARBA" id="ARBA00023136"/>
    </source>
</evidence>
<dbReference type="AlphaFoldDB" id="A0A6C0FR60"/>
<evidence type="ECO:0000313" key="10">
    <source>
        <dbReference type="Proteomes" id="UP000476064"/>
    </source>
</evidence>
<dbReference type="PROSITE" id="PS50928">
    <property type="entry name" value="ABC_TM1"/>
    <property type="match status" value="1"/>
</dbReference>
<proteinExistence type="inferred from homology"/>
<dbReference type="GO" id="GO:0005886">
    <property type="term" value="C:plasma membrane"/>
    <property type="evidence" value="ECO:0007669"/>
    <property type="project" value="UniProtKB-SubCell"/>
</dbReference>